<dbReference type="AlphaFoldDB" id="G9ZSV5"/>
<dbReference type="Proteomes" id="UP000004625">
    <property type="component" value="Unassembled WGS sequence"/>
</dbReference>
<sequence length="46" mass="5382">MPIEILIIISTLTVTCDQVKPHSLKTRLLFGLTAFFWYNNHSYDLK</sequence>
<proteinExistence type="predicted"/>
<accession>G9ZSV5</accession>
<dbReference type="STRING" id="797515.HMPREF9103_02869"/>
<dbReference type="PATRIC" id="fig|797515.3.peg.2616"/>
<dbReference type="HOGENOM" id="CLU_3185173_0_0_9"/>
<reference evidence="1 2" key="1">
    <citation type="submission" date="2011-09" db="EMBL/GenBank/DDBJ databases">
        <authorList>
            <person name="Weinstock G."/>
            <person name="Sodergren E."/>
            <person name="Clifton S."/>
            <person name="Fulton L."/>
            <person name="Fulton B."/>
            <person name="Courtney L."/>
            <person name="Fronick C."/>
            <person name="Harrison M."/>
            <person name="Strong C."/>
            <person name="Farmer C."/>
            <person name="Delahaunty K."/>
            <person name="Markovic C."/>
            <person name="Hall O."/>
            <person name="Minx P."/>
            <person name="Tomlinson C."/>
            <person name="Mitreva M."/>
            <person name="Hou S."/>
            <person name="Chen J."/>
            <person name="Wollam A."/>
            <person name="Pepin K.H."/>
            <person name="Johnson M."/>
            <person name="Bhonagiri V."/>
            <person name="Zhang X."/>
            <person name="Suruliraj S."/>
            <person name="Warren W."/>
            <person name="Chinwalla A."/>
            <person name="Mardis E.R."/>
            <person name="Wilson R.K."/>
        </authorList>
    </citation>
    <scope>NUCLEOTIDE SEQUENCE [LARGE SCALE GENOMIC DNA]</scope>
    <source>
        <strain evidence="1 2">F0439</strain>
    </source>
</reference>
<evidence type="ECO:0000313" key="2">
    <source>
        <dbReference type="Proteomes" id="UP000004625"/>
    </source>
</evidence>
<evidence type="ECO:0000313" key="1">
    <source>
        <dbReference type="EMBL" id="EHL95672.1"/>
    </source>
</evidence>
<organism evidence="1 2">
    <name type="scientific">Lentilactobacillus parafarraginis F0439</name>
    <dbReference type="NCBI Taxonomy" id="797515"/>
    <lineage>
        <taxon>Bacteria</taxon>
        <taxon>Bacillati</taxon>
        <taxon>Bacillota</taxon>
        <taxon>Bacilli</taxon>
        <taxon>Lactobacillales</taxon>
        <taxon>Lactobacillaceae</taxon>
        <taxon>Lentilactobacillus</taxon>
    </lineage>
</organism>
<name>G9ZSV5_9LACO</name>
<protein>
    <submittedName>
        <fullName evidence="1">Uncharacterized protein</fullName>
    </submittedName>
</protein>
<dbReference type="EMBL" id="AGEY01000197">
    <property type="protein sequence ID" value="EHL95672.1"/>
    <property type="molecule type" value="Genomic_DNA"/>
</dbReference>
<gene>
    <name evidence="1" type="ORF">HMPREF9103_02869</name>
</gene>
<comment type="caution">
    <text evidence="1">The sequence shown here is derived from an EMBL/GenBank/DDBJ whole genome shotgun (WGS) entry which is preliminary data.</text>
</comment>
<keyword evidence="2" id="KW-1185">Reference proteome</keyword>